<evidence type="ECO:0000256" key="1">
    <source>
        <dbReference type="SAM" id="MobiDB-lite"/>
    </source>
</evidence>
<keyword evidence="4" id="KW-1185">Reference proteome</keyword>
<dbReference type="InterPro" id="IPR051531">
    <property type="entry name" value="N-acetyltransferase"/>
</dbReference>
<dbReference type="SUPFAM" id="SSF55729">
    <property type="entry name" value="Acyl-CoA N-acyltransferases (Nat)"/>
    <property type="match status" value="1"/>
</dbReference>
<feature type="region of interest" description="Disordered" evidence="1">
    <location>
        <begin position="199"/>
        <end position="222"/>
    </location>
</feature>
<dbReference type="EMBL" id="RBIL01000001">
    <property type="protein sequence ID" value="RKQ90397.1"/>
    <property type="molecule type" value="Genomic_DNA"/>
</dbReference>
<dbReference type="Proteomes" id="UP000278962">
    <property type="component" value="Unassembled WGS sequence"/>
</dbReference>
<dbReference type="PANTHER" id="PTHR43792">
    <property type="entry name" value="GNAT FAMILY, PUTATIVE (AFU_ORTHOLOGUE AFUA_3G00765)-RELATED-RELATED"/>
    <property type="match status" value="1"/>
</dbReference>
<keyword evidence="3" id="KW-0808">Transferase</keyword>
<evidence type="ECO:0000313" key="4">
    <source>
        <dbReference type="Proteomes" id="UP000278962"/>
    </source>
</evidence>
<dbReference type="InterPro" id="IPR016181">
    <property type="entry name" value="Acyl_CoA_acyltransferase"/>
</dbReference>
<dbReference type="RefSeq" id="WP_121246912.1">
    <property type="nucleotide sequence ID" value="NZ_RBIL01000001.1"/>
</dbReference>
<protein>
    <submittedName>
        <fullName evidence="3">RimJ/RimL family protein N-acetyltransferase</fullName>
    </submittedName>
</protein>
<reference evidence="3 4" key="1">
    <citation type="submission" date="2018-10" db="EMBL/GenBank/DDBJ databases">
        <title>Genomic Encyclopedia of Archaeal and Bacterial Type Strains, Phase II (KMG-II): from individual species to whole genera.</title>
        <authorList>
            <person name="Goeker M."/>
        </authorList>
    </citation>
    <scope>NUCLEOTIDE SEQUENCE [LARGE SCALE GENOMIC DNA]</scope>
    <source>
        <strain evidence="3 4">DSM 14954</strain>
    </source>
</reference>
<organism evidence="3 4">
    <name type="scientific">Solirubrobacter pauli</name>
    <dbReference type="NCBI Taxonomy" id="166793"/>
    <lineage>
        <taxon>Bacteria</taxon>
        <taxon>Bacillati</taxon>
        <taxon>Actinomycetota</taxon>
        <taxon>Thermoleophilia</taxon>
        <taxon>Solirubrobacterales</taxon>
        <taxon>Solirubrobacteraceae</taxon>
        <taxon>Solirubrobacter</taxon>
    </lineage>
</organism>
<feature type="domain" description="N-acetyltransferase" evidence="2">
    <location>
        <begin position="19"/>
        <end position="195"/>
    </location>
</feature>
<dbReference type="AlphaFoldDB" id="A0A660L5Y4"/>
<dbReference type="OrthoDB" id="9132139at2"/>
<evidence type="ECO:0000259" key="2">
    <source>
        <dbReference type="PROSITE" id="PS51186"/>
    </source>
</evidence>
<gene>
    <name evidence="3" type="ORF">C8N24_0199</name>
</gene>
<evidence type="ECO:0000313" key="3">
    <source>
        <dbReference type="EMBL" id="RKQ90397.1"/>
    </source>
</evidence>
<sequence length="222" mass="24490">MISNVRASLPAGPLRTERLTLRSATAADAEATWAFRSLESVNRWLSGTPADLDGHRARFSEPARLSSTVIVMLGHGEDAPIIGDCMLRREDGWAQLEVADRARAVQAELGWLLDPAHTGRGYATEAVRELIRHCFEDLGVRRVTATCFLDNDESWHLMERVGMRRESHARQDALHRSGHWLDTVGYALLAAEWRPQGVAGTTKQARPATPADASFLPRATGT</sequence>
<name>A0A660L5Y4_9ACTN</name>
<dbReference type="PROSITE" id="PS51186">
    <property type="entry name" value="GNAT"/>
    <property type="match status" value="1"/>
</dbReference>
<dbReference type="Gene3D" id="3.40.630.30">
    <property type="match status" value="1"/>
</dbReference>
<proteinExistence type="predicted"/>
<comment type="caution">
    <text evidence="3">The sequence shown here is derived from an EMBL/GenBank/DDBJ whole genome shotgun (WGS) entry which is preliminary data.</text>
</comment>
<dbReference type="GO" id="GO:0016747">
    <property type="term" value="F:acyltransferase activity, transferring groups other than amino-acyl groups"/>
    <property type="evidence" value="ECO:0007669"/>
    <property type="project" value="InterPro"/>
</dbReference>
<dbReference type="InterPro" id="IPR000182">
    <property type="entry name" value="GNAT_dom"/>
</dbReference>
<accession>A0A660L5Y4</accession>
<dbReference type="Pfam" id="PF13302">
    <property type="entry name" value="Acetyltransf_3"/>
    <property type="match status" value="1"/>
</dbReference>